<dbReference type="InterPro" id="IPR056493">
    <property type="entry name" value="HVO_0513_N"/>
</dbReference>
<evidence type="ECO:0000256" key="2">
    <source>
        <dbReference type="ARBA" id="ARBA00023163"/>
    </source>
</evidence>
<evidence type="ECO:0000259" key="4">
    <source>
        <dbReference type="Pfam" id="PF24278"/>
    </source>
</evidence>
<dbReference type="OrthoDB" id="27447at2157"/>
<evidence type="ECO:0000313" key="6">
    <source>
        <dbReference type="Proteomes" id="UP000236584"/>
    </source>
</evidence>
<keyword evidence="1" id="KW-0805">Transcription regulation</keyword>
<evidence type="ECO:0000256" key="1">
    <source>
        <dbReference type="ARBA" id="ARBA00023015"/>
    </source>
</evidence>
<keyword evidence="5" id="KW-0238">DNA-binding</keyword>
<organism evidence="5 6">
    <name type="scientific">Salinigranum rubrum</name>
    <dbReference type="NCBI Taxonomy" id="755307"/>
    <lineage>
        <taxon>Archaea</taxon>
        <taxon>Methanobacteriati</taxon>
        <taxon>Methanobacteriota</taxon>
        <taxon>Stenosarchaea group</taxon>
        <taxon>Halobacteria</taxon>
        <taxon>Halobacteriales</taxon>
        <taxon>Haloferacaceae</taxon>
        <taxon>Salinigranum</taxon>
    </lineage>
</organism>
<accession>A0A2I8VKM5</accession>
<dbReference type="PANTHER" id="PTHR34236">
    <property type="entry name" value="DIMETHYL SULFOXIDE REDUCTASE TRANSCRIPTIONAL ACTIVATOR"/>
    <property type="match status" value="1"/>
</dbReference>
<dbReference type="GeneID" id="35593012"/>
<sequence>MRHVRLTVTPVDGEGDLPTMYRVLSAAPYLDRVVGLHWNVSGDRLGLMVYAEGDADAFREEVQTVPEVVDFEMVSADEEGFYAFLRNELNALSRRLFGTFTRGSLLVVPPLVYGGDGSVTFSMVGPTEEVQAAIEEAPEAFEVTVSAVGGLGATPGLDRTLLSPRQREAVKVALEVGYYDIPRQGDYAVIAERMGCAPSTAAEHLRKAESKVLRATFATE</sequence>
<evidence type="ECO:0000313" key="5">
    <source>
        <dbReference type="EMBL" id="AUV82434.1"/>
    </source>
</evidence>
<evidence type="ECO:0000259" key="3">
    <source>
        <dbReference type="Pfam" id="PF04967"/>
    </source>
</evidence>
<name>A0A2I8VKM5_9EURY</name>
<feature type="domain" description="HTH bat-type" evidence="3">
    <location>
        <begin position="162"/>
        <end position="213"/>
    </location>
</feature>
<feature type="domain" description="HVO-0513-like N-terminal" evidence="4">
    <location>
        <begin position="32"/>
        <end position="149"/>
    </location>
</feature>
<proteinExistence type="predicted"/>
<reference evidence="5 6" key="1">
    <citation type="submission" date="2018-01" db="EMBL/GenBank/DDBJ databases">
        <title>Complete genome sequence of Salinigranum rubrum GX10T, an extremely halophilic archaeon isolated from a marine solar saltern.</title>
        <authorList>
            <person name="Han S."/>
        </authorList>
    </citation>
    <scope>NUCLEOTIDE SEQUENCE [LARGE SCALE GENOMIC DNA]</scope>
    <source>
        <strain evidence="5 6">GX10</strain>
    </source>
</reference>
<dbReference type="KEGG" id="srub:C2R22_12935"/>
<dbReference type="Proteomes" id="UP000236584">
    <property type="component" value="Chromosome"/>
</dbReference>
<dbReference type="AlphaFoldDB" id="A0A2I8VKM5"/>
<keyword evidence="6" id="KW-1185">Reference proteome</keyword>
<gene>
    <name evidence="5" type="ORF">C2R22_12935</name>
</gene>
<dbReference type="RefSeq" id="WP_103426123.1">
    <property type="nucleotide sequence ID" value="NZ_CP026309.1"/>
</dbReference>
<dbReference type="Pfam" id="PF24278">
    <property type="entry name" value="HVO_0513_N"/>
    <property type="match status" value="1"/>
</dbReference>
<keyword evidence="2" id="KW-0804">Transcription</keyword>
<dbReference type="Pfam" id="PF04967">
    <property type="entry name" value="HTH_10"/>
    <property type="match status" value="1"/>
</dbReference>
<dbReference type="EMBL" id="CP026309">
    <property type="protein sequence ID" value="AUV82434.1"/>
    <property type="molecule type" value="Genomic_DNA"/>
</dbReference>
<dbReference type="InterPro" id="IPR007050">
    <property type="entry name" value="HTH_bacterioopsin"/>
</dbReference>
<dbReference type="GO" id="GO:0003677">
    <property type="term" value="F:DNA binding"/>
    <property type="evidence" value="ECO:0007669"/>
    <property type="project" value="UniProtKB-KW"/>
</dbReference>
<protein>
    <submittedName>
        <fullName evidence="5">DNA-binding protein</fullName>
    </submittedName>
</protein>
<dbReference type="PANTHER" id="PTHR34236:SF1">
    <property type="entry name" value="DIMETHYL SULFOXIDE REDUCTASE TRANSCRIPTIONAL ACTIVATOR"/>
    <property type="match status" value="1"/>
</dbReference>